<evidence type="ECO:0000313" key="2">
    <source>
        <dbReference type="Proteomes" id="UP000248689"/>
    </source>
</evidence>
<evidence type="ECO:0000313" key="1">
    <source>
        <dbReference type="EMBL" id="RAL18449.1"/>
    </source>
</evidence>
<gene>
    <name evidence="1" type="ORF">C5N92_06970</name>
</gene>
<dbReference type="AlphaFoldDB" id="A0A328BWH7"/>
<protein>
    <submittedName>
        <fullName evidence="1">Uncharacterized protein</fullName>
    </submittedName>
</protein>
<dbReference type="EMBL" id="PTPX01000014">
    <property type="protein sequence ID" value="RAL18449.1"/>
    <property type="molecule type" value="Genomic_DNA"/>
</dbReference>
<proteinExistence type="predicted"/>
<dbReference type="Proteomes" id="UP000248689">
    <property type="component" value="Unassembled WGS sequence"/>
</dbReference>
<reference evidence="2" key="1">
    <citation type="submission" date="2018-02" db="EMBL/GenBank/DDBJ databases">
        <title>Glaesserella australis sp. nov., isolated from the lungs of pigs.</title>
        <authorList>
            <person name="Turni C."/>
            <person name="Christensen H."/>
        </authorList>
    </citation>
    <scope>NUCLEOTIDE SEQUENCE [LARGE SCALE GENOMIC DNA]</scope>
    <source>
        <strain evidence="2">HS4635</strain>
    </source>
</reference>
<keyword evidence="2" id="KW-1185">Reference proteome</keyword>
<accession>A0A328BWH7</accession>
<organism evidence="1 2">
    <name type="scientific">Glaesserella australis</name>
    <dbReference type="NCBI Taxonomy" id="2094024"/>
    <lineage>
        <taxon>Bacteria</taxon>
        <taxon>Pseudomonadati</taxon>
        <taxon>Pseudomonadota</taxon>
        <taxon>Gammaproteobacteria</taxon>
        <taxon>Pasteurellales</taxon>
        <taxon>Pasteurellaceae</taxon>
        <taxon>Glaesserella</taxon>
    </lineage>
</organism>
<name>A0A328BWH7_9PAST</name>
<sequence length="106" mass="11825">MKVKRCEIYIIDSCSAITNGSLASLLQVCESAQCQQSQNREQRDQTTQSVERALRPYIRRDCSSLNGELSSKHLETALLKFAPLIWKEAIALAADTSLLDVELPVD</sequence>
<comment type="caution">
    <text evidence="1">The sequence shown here is derived from an EMBL/GenBank/DDBJ whole genome shotgun (WGS) entry which is preliminary data.</text>
</comment>